<dbReference type="Gene3D" id="3.40.47.10">
    <property type="match status" value="6"/>
</dbReference>
<dbReference type="Gene3D" id="3.10.129.110">
    <property type="entry name" value="Polyketide synthase dehydratase"/>
    <property type="match status" value="3"/>
</dbReference>
<dbReference type="Gene3D" id="1.10.1200.10">
    <property type="entry name" value="ACP-like"/>
    <property type="match status" value="6"/>
</dbReference>
<feature type="region of interest" description="N-terminal hotdog fold" evidence="11">
    <location>
        <begin position="2440"/>
        <end position="2566"/>
    </location>
</feature>
<feature type="active site" description="Proton donor; for dehydratase activity" evidence="11">
    <location>
        <position position="2643"/>
    </location>
</feature>
<dbReference type="InterPro" id="IPR032821">
    <property type="entry name" value="PKS_assoc"/>
</dbReference>
<dbReference type="Pfam" id="PF22621">
    <property type="entry name" value="CurL-like_PKS_C"/>
    <property type="match status" value="1"/>
</dbReference>
<feature type="transmembrane region" description="Helical" evidence="13">
    <location>
        <begin position="4711"/>
        <end position="4730"/>
    </location>
</feature>
<feature type="domain" description="PKS/mFAS DH" evidence="16">
    <location>
        <begin position="4236"/>
        <end position="4520"/>
    </location>
</feature>
<feature type="active site" description="Proton acceptor; for dehydratase activity" evidence="11">
    <location>
        <position position="4265"/>
    </location>
</feature>
<dbReference type="PANTHER" id="PTHR43775:SF37">
    <property type="entry name" value="SI:DKEY-61P9.11"/>
    <property type="match status" value="1"/>
</dbReference>
<feature type="domain" description="Carrier" evidence="14">
    <location>
        <begin position="1711"/>
        <end position="1788"/>
    </location>
</feature>
<dbReference type="Pfam" id="PF08659">
    <property type="entry name" value="KR"/>
    <property type="match status" value="3"/>
</dbReference>
<dbReference type="Pfam" id="PF02801">
    <property type="entry name" value="Ketoacyl-synt_C"/>
    <property type="match status" value="6"/>
</dbReference>
<dbReference type="SUPFAM" id="SSF53901">
    <property type="entry name" value="Thiolase-like"/>
    <property type="match status" value="6"/>
</dbReference>
<dbReference type="Gene3D" id="3.40.50.720">
    <property type="entry name" value="NAD(P)-binding Rossmann-like Domain"/>
    <property type="match status" value="3"/>
</dbReference>
<evidence type="ECO:0000256" key="4">
    <source>
        <dbReference type="ARBA" id="ARBA00006484"/>
    </source>
</evidence>
<comment type="subcellular location">
    <subcellularLocation>
        <location evidence="1">Cytoplasm</location>
    </subcellularLocation>
</comment>
<feature type="region of interest" description="C-terminal hotdog fold" evidence="11">
    <location>
        <begin position="4375"/>
        <end position="4520"/>
    </location>
</feature>
<protein>
    <submittedName>
        <fullName evidence="17">Polyketide synthase</fullName>
    </submittedName>
</protein>
<comment type="pathway">
    <text evidence="3">Lipid metabolism; fatty acid biosynthesis.</text>
</comment>
<keyword evidence="9" id="KW-0677">Repeat</keyword>
<evidence type="ECO:0000256" key="5">
    <source>
        <dbReference type="ARBA" id="ARBA00022450"/>
    </source>
</evidence>
<feature type="region of interest" description="N-terminal hotdog fold" evidence="11">
    <location>
        <begin position="4236"/>
        <end position="4358"/>
    </location>
</feature>
<dbReference type="InterPro" id="IPR014030">
    <property type="entry name" value="Ketoacyl_synth_N"/>
</dbReference>
<feature type="region of interest" description="Disordered" evidence="12">
    <location>
        <begin position="3433"/>
        <end position="3457"/>
    </location>
</feature>
<comment type="caution">
    <text evidence="11">Lacks conserved residue(s) required for the propagation of feature annotation.</text>
</comment>
<organism evidence="17">
    <name type="scientific">Serratia plymuthica</name>
    <dbReference type="NCBI Taxonomy" id="82996"/>
    <lineage>
        <taxon>Bacteria</taxon>
        <taxon>Pseudomonadati</taxon>
        <taxon>Pseudomonadota</taxon>
        <taxon>Gammaproteobacteria</taxon>
        <taxon>Enterobacterales</taxon>
        <taxon>Yersiniaceae</taxon>
        <taxon>Serratia</taxon>
    </lineage>
</organism>
<dbReference type="UniPathway" id="UPA00094"/>
<dbReference type="InterPro" id="IPR009081">
    <property type="entry name" value="PP-bd_ACP"/>
</dbReference>
<dbReference type="InterPro" id="IPR049551">
    <property type="entry name" value="PKS_DH_C"/>
</dbReference>
<feature type="domain" description="Ketosynthase family 3 (KS3)" evidence="15">
    <location>
        <begin position="3604"/>
        <end position="4042"/>
    </location>
</feature>
<dbReference type="GO" id="GO:0004315">
    <property type="term" value="F:3-oxoacyl-[acyl-carrier-protein] synthase activity"/>
    <property type="evidence" value="ECO:0007669"/>
    <property type="project" value="InterPro"/>
</dbReference>
<feature type="domain" description="Carrier" evidence="14">
    <location>
        <begin position="4978"/>
        <end position="5055"/>
    </location>
</feature>
<dbReference type="InterPro" id="IPR036291">
    <property type="entry name" value="NAD(P)-bd_dom_sf"/>
</dbReference>
<feature type="domain" description="Ketosynthase family 3 (KS3)" evidence="15">
    <location>
        <begin position="1833"/>
        <end position="2252"/>
    </location>
</feature>
<evidence type="ECO:0000259" key="15">
    <source>
        <dbReference type="PROSITE" id="PS52004"/>
    </source>
</evidence>
<comment type="pathway">
    <text evidence="2">Antibiotic biosynthesis.</text>
</comment>
<dbReference type="Pfam" id="PF16197">
    <property type="entry name" value="KAsynt_C_assoc"/>
    <property type="match status" value="1"/>
</dbReference>
<keyword evidence="13" id="KW-0472">Membrane</keyword>
<dbReference type="PANTHER" id="PTHR43775">
    <property type="entry name" value="FATTY ACID SYNTHASE"/>
    <property type="match status" value="1"/>
</dbReference>
<gene>
    <name evidence="17" type="primary">oocN</name>
</gene>
<dbReference type="GO" id="GO:0005737">
    <property type="term" value="C:cytoplasm"/>
    <property type="evidence" value="ECO:0007669"/>
    <property type="project" value="UniProtKB-SubCell"/>
</dbReference>
<feature type="domain" description="PKS/mFAS DH" evidence="16">
    <location>
        <begin position="2732"/>
        <end position="3007"/>
    </location>
</feature>
<dbReference type="SUPFAM" id="SSF47336">
    <property type="entry name" value="ACP-like"/>
    <property type="match status" value="6"/>
</dbReference>
<dbReference type="EMBL" id="JX315604">
    <property type="protein sequence ID" value="AFX60336.1"/>
    <property type="molecule type" value="Genomic_DNA"/>
</dbReference>
<evidence type="ECO:0000256" key="1">
    <source>
        <dbReference type="ARBA" id="ARBA00004496"/>
    </source>
</evidence>
<dbReference type="InterPro" id="IPR049900">
    <property type="entry name" value="PKS_mFAS_DH"/>
</dbReference>
<dbReference type="InterPro" id="IPR050091">
    <property type="entry name" value="PKS_NRPS_Biosynth_Enz"/>
</dbReference>
<keyword evidence="13" id="KW-0812">Transmembrane</keyword>
<feature type="domain" description="Ketosynthase family 3 (KS3)" evidence="15">
    <location>
        <begin position="5980"/>
        <end position="6404"/>
    </location>
</feature>
<evidence type="ECO:0000259" key="14">
    <source>
        <dbReference type="PROSITE" id="PS50075"/>
    </source>
</evidence>
<proteinExistence type="inferred from homology"/>
<dbReference type="InterPro" id="IPR042104">
    <property type="entry name" value="PKS_dehydratase_sf"/>
</dbReference>
<dbReference type="Gene3D" id="1.10.1240.100">
    <property type="match status" value="5"/>
</dbReference>
<dbReference type="InterPro" id="IPR020807">
    <property type="entry name" value="PKS_DH"/>
</dbReference>
<evidence type="ECO:0000256" key="13">
    <source>
        <dbReference type="SAM" id="Phobius"/>
    </source>
</evidence>
<evidence type="ECO:0000256" key="9">
    <source>
        <dbReference type="ARBA" id="ARBA00022737"/>
    </source>
</evidence>
<dbReference type="PROSITE" id="PS52019">
    <property type="entry name" value="PKS_MFAS_DH"/>
    <property type="match status" value="3"/>
</dbReference>
<feature type="region of interest" description="Disordered" evidence="12">
    <location>
        <begin position="5958"/>
        <end position="5977"/>
    </location>
</feature>
<evidence type="ECO:0000256" key="11">
    <source>
        <dbReference type="PROSITE-ProRule" id="PRU01363"/>
    </source>
</evidence>
<feature type="domain" description="Ketosynthase family 3 (KS3)" evidence="15">
    <location>
        <begin position="5224"/>
        <end position="5661"/>
    </location>
</feature>
<dbReference type="GO" id="GO:0004312">
    <property type="term" value="F:fatty acid synthase activity"/>
    <property type="evidence" value="ECO:0007669"/>
    <property type="project" value="TreeGrafter"/>
</dbReference>
<evidence type="ECO:0000256" key="7">
    <source>
        <dbReference type="ARBA" id="ARBA00022553"/>
    </source>
</evidence>
<feature type="domain" description="Ketosynthase family 3 (KS3)" evidence="15">
    <location>
        <begin position="607"/>
        <end position="1015"/>
    </location>
</feature>
<dbReference type="InterPro" id="IPR020841">
    <property type="entry name" value="PKS_Beta-ketoAc_synthase_dom"/>
</dbReference>
<dbReference type="Pfam" id="PF22336">
    <property type="entry name" value="RhiE-like_linker"/>
    <property type="match status" value="2"/>
</dbReference>
<dbReference type="SMART" id="SM00826">
    <property type="entry name" value="PKS_DH"/>
    <property type="match status" value="2"/>
</dbReference>
<dbReference type="PROSITE" id="PS50075">
    <property type="entry name" value="CARRIER"/>
    <property type="match status" value="6"/>
</dbReference>
<dbReference type="InterPro" id="IPR054514">
    <property type="entry name" value="RhiE-like_linker"/>
</dbReference>
<feature type="domain" description="Carrier" evidence="14">
    <location>
        <begin position="5875"/>
        <end position="5948"/>
    </location>
</feature>
<feature type="transmembrane region" description="Helical" evidence="13">
    <location>
        <begin position="4607"/>
        <end position="4629"/>
    </location>
</feature>
<dbReference type="InterPro" id="IPR006162">
    <property type="entry name" value="Ppantetheine_attach_site"/>
</dbReference>
<dbReference type="Pfam" id="PF14765">
    <property type="entry name" value="PS-DH"/>
    <property type="match status" value="3"/>
</dbReference>
<feature type="domain" description="PKS/mFAS DH" evidence="16">
    <location>
        <begin position="2440"/>
        <end position="2730"/>
    </location>
</feature>
<evidence type="ECO:0000256" key="10">
    <source>
        <dbReference type="ARBA" id="ARBA00054155"/>
    </source>
</evidence>
<keyword evidence="13" id="KW-1133">Transmembrane helix</keyword>
<keyword evidence="7" id="KW-0597">Phosphoprotein</keyword>
<dbReference type="InterPro" id="IPR013968">
    <property type="entry name" value="PKS_KR"/>
</dbReference>
<name>K7WYZ2_SERPL</name>
<dbReference type="GO" id="GO:0005886">
    <property type="term" value="C:plasma membrane"/>
    <property type="evidence" value="ECO:0007669"/>
    <property type="project" value="TreeGrafter"/>
</dbReference>
<reference evidence="17" key="1">
    <citation type="journal article" date="2012" name="J. Biol. Chem.">
        <title>Bacterial Biosynthetic Gene Clusters Encoding the Anti-cancer Haterumalide Class of Molecules: BIOGENESIS OF THE BROAD SPECTRUM ANTIFUNGAL AND ANTI-OOMYCETE COMPOUND, OOCYDIN A.</title>
        <authorList>
            <person name="Matilla M.A."/>
            <person name="Stockmann H."/>
            <person name="Leeper F.J."/>
            <person name="Salmond G.P."/>
        </authorList>
    </citation>
    <scope>NUCLEOTIDE SEQUENCE</scope>
    <source>
        <strain evidence="17">A153</strain>
    </source>
</reference>
<dbReference type="GO" id="GO:0071770">
    <property type="term" value="P:DIM/DIP cell wall layer assembly"/>
    <property type="evidence" value="ECO:0007669"/>
    <property type="project" value="TreeGrafter"/>
</dbReference>
<dbReference type="FunFam" id="3.40.47.10:FF:000019">
    <property type="entry name" value="Polyketide synthase type I"/>
    <property type="match status" value="2"/>
</dbReference>
<dbReference type="PROSITE" id="PS52004">
    <property type="entry name" value="KS3_2"/>
    <property type="match status" value="6"/>
</dbReference>
<dbReference type="InterPro" id="IPR036736">
    <property type="entry name" value="ACP-like_sf"/>
</dbReference>
<evidence type="ECO:0000259" key="16">
    <source>
        <dbReference type="PROSITE" id="PS52019"/>
    </source>
</evidence>
<dbReference type="GO" id="GO:0006633">
    <property type="term" value="P:fatty acid biosynthetic process"/>
    <property type="evidence" value="ECO:0007669"/>
    <property type="project" value="UniProtKB-UniPathway"/>
</dbReference>
<dbReference type="SMART" id="SM00823">
    <property type="entry name" value="PKS_PP"/>
    <property type="match status" value="6"/>
</dbReference>
<evidence type="ECO:0000256" key="2">
    <source>
        <dbReference type="ARBA" id="ARBA00004792"/>
    </source>
</evidence>
<feature type="active site" description="Proton acceptor; for dehydratase activity" evidence="11">
    <location>
        <position position="2469"/>
    </location>
</feature>
<comment type="function">
    <text evidence="10">Involved in production of the polyketide antibiotic thailandamide.</text>
</comment>
<dbReference type="Pfam" id="PF00109">
    <property type="entry name" value="ketoacyl-synt"/>
    <property type="match status" value="6"/>
</dbReference>
<dbReference type="Pfam" id="PF00550">
    <property type="entry name" value="PP-binding"/>
    <property type="match status" value="6"/>
</dbReference>
<evidence type="ECO:0000256" key="6">
    <source>
        <dbReference type="ARBA" id="ARBA00022490"/>
    </source>
</evidence>
<dbReference type="SUPFAM" id="SSF51735">
    <property type="entry name" value="NAD(P)-binding Rossmann-fold domains"/>
    <property type="match status" value="3"/>
</dbReference>
<dbReference type="InterPro" id="IPR016039">
    <property type="entry name" value="Thiolase-like"/>
</dbReference>
<dbReference type="SMART" id="SM00825">
    <property type="entry name" value="PKS_KS"/>
    <property type="match status" value="6"/>
</dbReference>
<evidence type="ECO:0000256" key="3">
    <source>
        <dbReference type="ARBA" id="ARBA00005194"/>
    </source>
</evidence>
<dbReference type="SMART" id="SM00822">
    <property type="entry name" value="PKS_KR"/>
    <property type="match status" value="3"/>
</dbReference>
<dbReference type="CDD" id="cd00833">
    <property type="entry name" value="PKS"/>
    <property type="match status" value="6"/>
</dbReference>
<feature type="domain" description="Carrier" evidence="14">
    <location>
        <begin position="509"/>
        <end position="584"/>
    </location>
</feature>
<dbReference type="Pfam" id="PF21089">
    <property type="entry name" value="PKS_DH_N"/>
    <property type="match status" value="2"/>
</dbReference>
<feature type="domain" description="Carrier" evidence="14">
    <location>
        <begin position="3462"/>
        <end position="3537"/>
    </location>
</feature>
<feature type="active site" description="Proton donor; for dehydratase activity" evidence="11">
    <location>
        <position position="4436"/>
    </location>
</feature>
<dbReference type="InterPro" id="IPR049552">
    <property type="entry name" value="PKS_DH_N"/>
</dbReference>
<keyword evidence="5" id="KW-0596">Phosphopantetheine</keyword>
<feature type="region of interest" description="C-terminal hotdog fold" evidence="11">
    <location>
        <begin position="2583"/>
        <end position="2730"/>
    </location>
</feature>
<dbReference type="GO" id="GO:0031177">
    <property type="term" value="F:phosphopantetheine binding"/>
    <property type="evidence" value="ECO:0007669"/>
    <property type="project" value="InterPro"/>
</dbReference>
<dbReference type="RefSeq" id="WP_062870855.1">
    <property type="nucleotide sequence ID" value="NZ_LRQU01000002.1"/>
</dbReference>
<feature type="domain" description="Carrier" evidence="14">
    <location>
        <begin position="5099"/>
        <end position="5176"/>
    </location>
</feature>
<feature type="region of interest" description="C-terminal hotdog fold" evidence="11">
    <location>
        <begin position="2863"/>
        <end position="3007"/>
    </location>
</feature>
<feature type="domain" description="Ketosynthase family 3 (KS3)" evidence="15">
    <location>
        <begin position="36"/>
        <end position="463"/>
    </location>
</feature>
<feature type="region of interest" description="N-terminal hotdog fold" evidence="11">
    <location>
        <begin position="2732"/>
        <end position="2847"/>
    </location>
</feature>
<keyword evidence="8" id="KW-0808">Transferase</keyword>
<comment type="similarity">
    <text evidence="4">Belongs to the short-chain dehydrogenases/reductases (SDR) family.</text>
</comment>
<dbReference type="InterPro" id="IPR057326">
    <property type="entry name" value="KR_dom"/>
</dbReference>
<accession>K7WYZ2</accession>
<feature type="compositionally biased region" description="Basic and acidic residues" evidence="12">
    <location>
        <begin position="3445"/>
        <end position="3454"/>
    </location>
</feature>
<sequence length="6614" mass="719264">MSKQAAQLSFIAQWINNHKTASSDSASTLLAANGNIEPLAITGLAGYFPQCMSIAELWRHLDADDTLITSLPAQREAWYRQGETEVETPWSVLAGGFIPDIASFDAAKFGILPIEAEEMDPRQRLLLMSTYHTLEDAGLVPASLSKTQTGVFIGCESNEYAALMARHGYRPEFGLTQADSMIANRISYQFDLAGPSELINATCAGFAVALHRATLALRAGIIDRAIVGAANIMLVPDVTNRLNDASQLTHRGQVFSFGENGDGFIRSEGVGTLLLERLADVEKAGRRVYAVVKHTRVNFNGQGGVSMASPNTDAHCELIKDCYREAAIDPRSVSYIEAQGMGLPVADIAEWTAINRALSQLCNEQGLAFEPGYCRVSSLKPLLGHMHSASSLGALFKVIRSLQTDKIHKIPGFEQPNDYCDAQDTPCVFAKETQAWPAGEHPRIAAIHSYGSGGNNAHILIEEYRGAHPAGAEFPAASPHYAFAREYCWFQPSALPTQTERAPDARSLTETEADVRATIARLLGMNGVDDEACRQAFTDLGLDSVSVAAFVSRLMAAYPVKVRRSDLFSYTTPAALARVVAERMQSGAAAKAPRQTAVVPRAAQGGNDDIAIIGIDIKVAGADNAAEFWQVLREGRSSIGSVPQWRRQREDLQMKTSRGGFMAHIDRFDPLFFKISPREAHHMDPHHRLLLQSAWRAIEDAGYDPQAWCGQQHGIFVGMEESDYPLTEHSAITSVHTGTAPARIGYFLDTKGPLLAIGTACSSSLVALHYACQSILNGESELALAGGCNLICQPERLLHGLSRMGDMLSPDGACYAFDHRANGMVVGEGCATVVLKRHEDALRDGDDVYAIIKGSAINYDGKTNGLTAPSGVRQSELYAQVYRQSGVSPDRIDYVVSHGTGTLLGDPVECNALIDAFQREGVQKKQYCALTSPKTNIGHTQAASGIVNVITAALALKQREIPPSLNYAQPNADIDFADSPFYVNTELKRWDRERRFAAVSSFGHTGTNAHLVLQNAETPVKRQGEQSGRHEPYLMVLSAKSEAQLKQMAANLLAADEPHCMGDLAYTLQVGRTPMPHRLALFSDGWHSLQEALGRYLASGAEINASLDLYYADVSGTARSAAAQALLRDEGVTHGLHPGQTPPLARLQLAAWLRGETVDWAALYRDAAPRRMHLPTYPFAEERYWFASTDESNALAPRRAAEAEQSDAVWIVRERWREQPLPDAVNPGAGHCNRRVICVLPAAVQTTLGAGIMQIAGEGSPALFLHAAQTDADACSRFFAQLEMTAQTANEPESANALLCVVEPESAMDQLVPLFQGLLSSGLAVGRILIVSAFTDALERCYADALVAFGVSLRLVLPETSVSFVGFDTAPGDERWQGVAASLPAVWAELQSEPGQNALYLQGKRHVPTYEQVQMASDAHAVNNDENAKAESCLKVGGCYLITGGLGGLGRIFARYLCENFMAKVILIGRSPLEPGKQAELRAIEQHGGQITYLQADVSVLSQMESLFADCRRQGIRIDGILHAAGAQTQQTLAEKDLAGVHQVLAPKVQGVQAIDTAWQSVFGAEHALDFIVCFSSSAAIFGDFGAGDYAVANRFQMAYANSRHHGARSARKTVAIGWPVWADGGMTQGSAEREQATSFYLKTSGQRALRSEEGLRVFEQLLAGEEGAALVMAGRPDALQRLLAGGQRQQGAQNRPAATTVTHPEMKGLTVEQCVLWELQQRVSDILSIERHRLQHDLNLADFGFDSISLAEFAAALSRRWKIAVSPALFFGHATLSRLSQYFMATHGALMHSCYGGSPDERESADPIAPMLPPAARNPGMHTPASAPSAQEEPIAVIGMSGRFPGARDVEEMWRYLAEGKSSVSQVSEAYLRGRDESCREHSSASARRLWCGVMPGVAEFDPLFFEISPREAQNMDPGQRQLLQETWKALEHAGYGEQALQEHSIGTFVGVEEGAYGRFTAGEQVEITANHNGILASRLAYFLDLHGPVLAINTACSSGLVAAHLACASLRNRECDTALAAGVSLQLSTEGFDIMARSGMLSEDGTCYTFDQRANGMVPGEAVVVLVLKRLSQAEADGDRIHGLIRASGINYDGKTNGITAPNGVAQADLLKSVYQRAGISPAQIEYIVTHGTGTRLGDPVEINALNEAFKAHTDKQAFCALTSTKTNFGHTFAASGLLSAVSLIEALQRQIIPASLNCQQENDYITWAESPFYVNKTARAWPRVADKRRMGAVSAFGMSGTNAHLLIEEYAQAPAAPEQQRSHYLLCLSAKTEEALYLKAGDLLSHLQRSETESQSLAAISYTLLRGRSHFRYRLAIVVEDREGAIVSLQQAEHGQRPNLFRGNGIPLGFIGQPAIQKHVDALLRQSQRSAGQEYQENLCALADYYCQGYVLRGDELLPDVSRCVVLPAYPFARERCWAEGGASLPARSAAARGALHPMLQENASTLGELRFRAEFSGEEFFLKDHRVYGQKVLPGVCYLEMARAAYACATSPSVATPQPLRFSMKQVLWLQPAIAAQQTMTLYVGLCEQNEGLVDYRVYSENEGQQRSIHSQGVIVSHMNDDIPARRSLDVEQLKSQMTGPDYLPAQCYQRFRSMGLEYGESFQCIEQLLTGDRQVLAKIALPNAATLQGLGLHPSLIDAALQTSLGLHGSEPRPDAAYVPFALEQLEVFGNIDTRLWVWLRLVTTDNAADPQVQKMDVDLCDERGHICVSLRGFSTRMLSVSQPSEQDAMPETEPADEMAVSSQRKTLSGTEYFLQDHGGLLPGMLSLAWMSELAAAHLQPEDPPDVIGLKQVVWRQPVAVGARGADIDLHLSRDQQGYRCTISSQGAIHAQARVMTASAGEQALQPLPLEEIAQRCRQRREQSACAEFFAAAIGPRLLGITRYDQGHQEALIALETPGDVDGETVALHPTLMNGAVLAAIMLATGGERQSDRLLMPFSLDELRVHRSLPESVLAYIRQHPSESGSQQQIVSCDIWFTDRHGHILVEMKGLKMIAAPAASLVFARPQWARQQIAVLPHAERAPDAPPCFILAQGNDAGQTALQTAWPACRVIRLSSDADQTPAQLTLCLQQLFAQIKESSLACTEQAQRQALFILAAEPVNESWLSAAAGLLKTARQEQPGLNGKVIRYPNTADAAMQLPTRLRAEMQVLEGAVEICYDAAGGRSVREWHQTALNDAADVPPMAAGSVIWITGGLGGIGYQLVRELGGRYQARFVLSGRSALQGLNEQRLAALRQQGAQVTYYQGDVTDPEQVRRLVGQILQDEGQLNGVIHSAGVTRDAFIVNKTEPEVLEVLGPKVAGTLALDEATRDCDLDFMVLFSSLSSAFGNIGQADYACANGFMDGFAFQRNQQVADGLRRGKTLSLNWPLWRDGGMGISEQAAEQLRRQSGLVPMPAAVGIEALLLGLHGPESQLAVMYGEAGQIGRRLSETRGPLPAGSSSREESPRQRAGENGPVRVARVHAMLVSMVAQLQKLDENKVELDMELSKYGFNSIDFTEFAGRLNKAYGLTLMPTVFFEHSTLRAMGHHLADTYPDAVAQIAGAVEMAPAKKPAPIITATSLAMRDDGEKTFGWRAAAYASAPQQKAPLAASAATDGPQEQEAIAVIGMSGRFPQSRNLDEFWQKLEANQDLISTVPADRWNWREYYGNPHETPGKTQVNCGGFMQDVDCFDPLFFGISPREAQSLDPQFRIFLETVWATIEDAGYRASALSGSNTGVFVGVSTSEYKDAWLKYSHDKFGIGDPPWLSHFALANRVSYILNLHGPSEPIDTACSSSLVAINRAIEAMRAGSCDMALVGGANIIVNPGITITAGEAGILSEDGRCKTFDISADGYGRGEGVGAILLKPLRQAIADGDRIHGLIRGSAENHGGKATSPTAPNPVAQQALLTQAYRRSGIDPARVGYIETHGTGTRLGDPIEINGLKKAFAALYQERGQSMPSEAGCGLGSVKTNIGHLEAAAGISGVLKVLLMFRHQKMPGNVHLQTANPYLDLADSPFYLVRETQPWPAMQDAGGRSLPRIAGVSSFGIGGANAHIVLEEYVAEPASCVIASSTRPVAIVLSAKKAARLEAVVLGLATYLDSAAFTEQQPSLADIAYTLQVGREGMDERLAFVADSVPALQDTLSRYLADPKPAPGIYRGNAKAGNSALLAVADEDLQAWCRQGEYGKLLAAWVQGSVVDWKTLYSAVMPPRKIGLPTYPFARDRFWLKEKAATAGEKGEATPPVIPSQPYRLHPLVHRNTSDLTALSFTSWFDGGEFFLSDHVVMGKRLLPGVAYLEMARAAVEQTVGRERRLQLTQIVWIRPYIAAGENGLSPVTVKLLPQSPTVIRFEIYSQMADGQTQTHCQGKAIVADSFATSETLLDLSVAMAEHQEGTLEKADCYRAFHQLGIEYGAGHQGIERLHVAKGRVLAQLALPEILKETLGEYVLHPSLMDSALQATLGLSQDHRLGLPFELESLEILHRCTSRMWARIAYEHGAEPALRAKVQKLTVELYDDAGRLCVHLQGFSARAPEPATPPGNGTLLLVPTWSRKQVRGDIVAPHAYSHRQTLFCGEPSVAKAMGLTDDLIFPAMDREEHIALDFQQQALALFGRVKSLLDGRPKQPMLLQVAVAGALPAPFAAALCGVLKTARLENGRFIGQLIELEATARVDEINDRLRESSLVPEDIHIRYGREGRQVLSWREVRSLTGTSAVPAASEAVRMPWKERGVYLITGGAGGLGLIFATEIARQTRGARLILTGRTPMNDRIQAAVSQLTTLGAQVDYCRLDVCDRPAVEALTASVVAKHGAINGVLHCAGVLRDSYILKKSPEDFLAVLAPKVQGTVNLDLALARYPLDFFILFSSTAAALGNPGQADYVTANSFMDAYAHYRQRQVEAKVRMGRSLTINWPLWKEGGMAVDDASEALMYQNTGMIAMSAAAGLQAFYQALEREENQVLVIAGDIEKLRLTLAKGNEQHRVEPAAGSGQNAAAQIDKTGLEEAVQQLLIREVSALLDVAVTEIDLDLELTELGFDSILTTGFANTLNQRYQLDLLPTLFFEYPTIAALSGYLTATYQNAFAARFTAFSQPETGEQHLAERAASAPRIAEEASAQTVDIPALHEALQSLLMQEISALLHVDAADIDNDIELSELGFDSILTTSFANKLNRQYALELLPTVFFEYPTVAGLTHYLAERYRARFSRLFAAQVMAQAPQSDEAHDVSAERTPQPKPSASPAVHDRSDAQEAIAIVGMSGSFPMAPDLDAYWENLLQGKDCISEVPPDRWNWRDSLQAVHNAENRDSIRWGGFIQDMAEFDPLFFGISPREAELMDPQQRLLMTHAWKVIEEAGYSAASLAGSRLGIYVGTGNTGYAGLIVDAKLPAEGFTATGIVPSVGPNRMSYFLNVHGPSEPIETACSSSLIAIHRGVSALRHEGCDMVIVGGINTLVTPDTFVSFCKAGMLAADGRCKTFSSQADGYVRGEGAGMLLLKRLSAAEADGNHIYGVIRGSAQNHGGRASSLTAPNPKAQAALLASAYRDADIDPRTVGYIEAHGTGTKLGDPIEVNSLKAAFHDLQARYPGEEYPEAECGVGSVKTNIGHLEMAAGIAGVIKVLLQLKHQTLVKSLHCEELNPYIDFTNTPFYVVRENRPWRALRNAQGDALPRRAGVSSFGFGGANAHIVIEEYRGNRSVLPAPQSRYVIPLSARDDVRLRDVAQNLRRYLDQQRENPELTLMNLAYTLQVGRDAMTARLGWIVQSLDELRAKLDGFLQGNEEPGEVYRGRRSSNNALVAQFSADEELREAIAKWVVRGKYARLLSLWCQGLEFDWSGLYQGQQPLRLSLPTYPFERQAFWLPAAQGQERAAPRVLAHDVHRQPEKTDGIPAPSLADGTPQKAEARFDLEAYLTALIGRQLKVAEAAIGPDTALEELGMDSVVSIALLNDIRETFPQVSRSLFMEYHTVGEIQLYLRSHFSERLAMLSNPGPLAEAEPEPEESQMRTGEARPQNISIIGMAGIFPQAEDIAAFWDNLRAGRAAHSTLSDKRRRLMALDEEEVGSSRIGAYLEGVEYFDHKLFKVSHKDAQKLDPQIRKLLEVIWQSITDAGYTLSQFREKRTGLFVATRGHSGYQDIQAKVDPQQAAQWRFQAEQISAYANRISNILNLSGLSEIVETGCASFLVAIRHAMSAIREGRCQQAIVATAELGLSPFVQNRTDDQALYSSHPVTKSFASDSDGYVKSEVVGAIILKAEEDALAQGDAIYVNVKGVGVSHGGKAPLKWYSPNIEGQKAAIAAAFAETGLDPATISYIEPEANGSQLGDAAELVAIQAAYGPHLQGTQSAPIAIGSLKPLTGHAETASTFPVLVKMVLSMQHRQLAKIAGLGALNEGIALTDDFELLDEDRPWQKRGPHPRRGAIHSMSIGGVNAHLLLEDYETEHHAEWSPAERPFIFLFSEADEAGLDLLVNDYLDFLPRASANLSARDAAQEPTPEELRARESLYLERLEYTLQQGREHRDVRLAVSAASIAQLQEKLQRRLSHTGHQDGIYDSRATSSLNEGALSSLSDGVLSDGVRQALLKWLAGDAVEWAKLRQDEGWRDGLSKLHLPVNPLRKLFCWHEGFHDSDVADGDHAVPTNAEQRSVVE</sequence>
<keyword evidence="6" id="KW-0963">Cytoplasm</keyword>
<evidence type="ECO:0000256" key="8">
    <source>
        <dbReference type="ARBA" id="ARBA00022679"/>
    </source>
</evidence>
<dbReference type="InterPro" id="IPR020806">
    <property type="entry name" value="PKS_PP-bd"/>
</dbReference>
<evidence type="ECO:0000313" key="17">
    <source>
        <dbReference type="EMBL" id="AFX60336.1"/>
    </source>
</evidence>
<dbReference type="InterPro" id="IPR014031">
    <property type="entry name" value="Ketoacyl_synth_C"/>
</dbReference>
<dbReference type="PROSITE" id="PS00012">
    <property type="entry name" value="PHOSPHOPANTETHEINE"/>
    <property type="match status" value="1"/>
</dbReference>
<evidence type="ECO:0000256" key="12">
    <source>
        <dbReference type="SAM" id="MobiDB-lite"/>
    </source>
</evidence>
<dbReference type="PROSITE" id="PS00606">
    <property type="entry name" value="KS3_1"/>
    <property type="match status" value="3"/>
</dbReference>
<dbReference type="SMART" id="SM01294">
    <property type="entry name" value="PKS_PP_betabranch"/>
    <property type="match status" value="2"/>
</dbReference>
<feature type="region of interest" description="Disordered" evidence="12">
    <location>
        <begin position="5195"/>
        <end position="5219"/>
    </location>
</feature>
<dbReference type="InterPro" id="IPR018201">
    <property type="entry name" value="Ketoacyl_synth_AS"/>
</dbReference>
<dbReference type="CDD" id="cd08953">
    <property type="entry name" value="KR_2_SDR_x"/>
    <property type="match status" value="3"/>
</dbReference>